<evidence type="ECO:0000313" key="1">
    <source>
        <dbReference type="EMBL" id="PMC43239.1"/>
    </source>
</evidence>
<comment type="caution">
    <text evidence="1">The sequence shown here is derived from an EMBL/GenBank/DDBJ whole genome shotgun (WGS) entry which is preliminary data.</text>
</comment>
<gene>
    <name evidence="1" type="ORF">CJ216_03995</name>
</gene>
<sequence length="65" mass="7052">MATLTALARLPTQISNETKRKVESANAGSTFLLLWREFSFAVARVLGDFSPRTSRPSGALAVKDV</sequence>
<keyword evidence="2" id="KW-1185">Reference proteome</keyword>
<organism evidence="1 2">
    <name type="scientific">Gardnerella greenwoodii</name>
    <dbReference type="NCBI Taxonomy" id="2914925"/>
    <lineage>
        <taxon>Bacteria</taxon>
        <taxon>Bacillati</taxon>
        <taxon>Actinomycetota</taxon>
        <taxon>Actinomycetes</taxon>
        <taxon>Bifidobacteriales</taxon>
        <taxon>Bifidobacteriaceae</taxon>
        <taxon>Gardnerella</taxon>
    </lineage>
</organism>
<reference evidence="1 2" key="1">
    <citation type="submission" date="2017-09" db="EMBL/GenBank/DDBJ databases">
        <title>Bacterial strain isolated from the female urinary microbiota.</title>
        <authorList>
            <person name="Thomas-White K."/>
            <person name="Kumar N."/>
            <person name="Forster S."/>
            <person name="Putonti C."/>
            <person name="Lawley T."/>
            <person name="Wolfe A.J."/>
        </authorList>
    </citation>
    <scope>NUCLEOTIDE SEQUENCE [LARGE SCALE GENOMIC DNA]</scope>
    <source>
        <strain evidence="1 2">UMB1686</strain>
    </source>
</reference>
<dbReference type="EMBL" id="PNGV01000001">
    <property type="protein sequence ID" value="PMC43239.1"/>
    <property type="molecule type" value="Genomic_DNA"/>
</dbReference>
<accession>A0A2N6RYQ2</accession>
<protein>
    <submittedName>
        <fullName evidence="1">Uncharacterized protein</fullName>
    </submittedName>
</protein>
<dbReference type="Proteomes" id="UP000235771">
    <property type="component" value="Unassembled WGS sequence"/>
</dbReference>
<proteinExistence type="predicted"/>
<name>A0A2N6RYQ2_9BIFI</name>
<dbReference type="AlphaFoldDB" id="A0A2N6RYQ2"/>
<evidence type="ECO:0000313" key="2">
    <source>
        <dbReference type="Proteomes" id="UP000235771"/>
    </source>
</evidence>